<protein>
    <submittedName>
        <fullName evidence="1">Uncharacterized protein</fullName>
    </submittedName>
</protein>
<dbReference type="EMBL" id="ANIZ01001538">
    <property type="protein sequence ID" value="ETI46606.1"/>
    <property type="molecule type" value="Genomic_DNA"/>
</dbReference>
<reference evidence="1 2" key="1">
    <citation type="submission" date="2013-11" db="EMBL/GenBank/DDBJ databases">
        <title>The Genome Sequence of Phytophthora parasitica P1569.</title>
        <authorList>
            <consortium name="The Broad Institute Genomics Platform"/>
            <person name="Russ C."/>
            <person name="Tyler B."/>
            <person name="Panabieres F."/>
            <person name="Shan W."/>
            <person name="Tripathy S."/>
            <person name="Grunwald N."/>
            <person name="Machado M."/>
            <person name="Johnson C.S."/>
            <person name="Arredondo F."/>
            <person name="Hong C."/>
            <person name="Coffey M."/>
            <person name="Young S.K."/>
            <person name="Zeng Q."/>
            <person name="Gargeya S."/>
            <person name="Fitzgerald M."/>
            <person name="Abouelleil A."/>
            <person name="Alvarado L."/>
            <person name="Chapman S.B."/>
            <person name="Gainer-Dewar J."/>
            <person name="Goldberg J."/>
            <person name="Griggs A."/>
            <person name="Gujja S."/>
            <person name="Hansen M."/>
            <person name="Howarth C."/>
            <person name="Imamovic A."/>
            <person name="Ireland A."/>
            <person name="Larimer J."/>
            <person name="McCowan C."/>
            <person name="Murphy C."/>
            <person name="Pearson M."/>
            <person name="Poon T.W."/>
            <person name="Priest M."/>
            <person name="Roberts A."/>
            <person name="Saif S."/>
            <person name="Shea T."/>
            <person name="Sykes S."/>
            <person name="Wortman J."/>
            <person name="Nusbaum C."/>
            <person name="Birren B."/>
        </authorList>
    </citation>
    <scope>NUCLEOTIDE SEQUENCE [LARGE SCALE GENOMIC DNA]</scope>
    <source>
        <strain evidence="1 2">P1569</strain>
    </source>
</reference>
<evidence type="ECO:0000313" key="2">
    <source>
        <dbReference type="Proteomes" id="UP000018721"/>
    </source>
</evidence>
<dbReference type="Proteomes" id="UP000018721">
    <property type="component" value="Unassembled WGS sequence"/>
</dbReference>
<keyword evidence="2" id="KW-1185">Reference proteome</keyword>
<proteinExistence type="predicted"/>
<name>V9F887_PHYNI</name>
<sequence length="196" mass="22938">MISSTRTSFIPLRKSTRYGPVWTQSAIVEQQMKPIEFPTLRFVARRRQYYLKHRYKQPYGGSVFKSRWRSAFRGLQRQFATYFGKDEVGLVDCDQEAANQHQKRVQLTGEQVFPHLVVFGADRVRLILVRRVDQMVAAGAGIEANTSPMWHRAVLTLAVEQLRHDFIVIMELQQDIKAGTREQQPHWQFEWGQCRS</sequence>
<evidence type="ECO:0000313" key="1">
    <source>
        <dbReference type="EMBL" id="ETI46607.1"/>
    </source>
</evidence>
<organism evidence="1 2">
    <name type="scientific">Phytophthora nicotianae P1569</name>
    <dbReference type="NCBI Taxonomy" id="1317065"/>
    <lineage>
        <taxon>Eukaryota</taxon>
        <taxon>Sar</taxon>
        <taxon>Stramenopiles</taxon>
        <taxon>Oomycota</taxon>
        <taxon>Peronosporomycetes</taxon>
        <taxon>Peronosporales</taxon>
        <taxon>Peronosporaceae</taxon>
        <taxon>Phytophthora</taxon>
    </lineage>
</organism>
<dbReference type="AlphaFoldDB" id="V9F887"/>
<dbReference type="EMBL" id="ANIZ01001538">
    <property type="protein sequence ID" value="ETI46607.1"/>
    <property type="molecule type" value="Genomic_DNA"/>
</dbReference>
<gene>
    <name evidence="1" type="ORF">F443_09016</name>
</gene>
<accession>V9F887</accession>
<comment type="caution">
    <text evidence="1">The sequence shown here is derived from an EMBL/GenBank/DDBJ whole genome shotgun (WGS) entry which is preliminary data.</text>
</comment>
<dbReference type="HOGENOM" id="CLU_1392623_0_0_1"/>